<dbReference type="InterPro" id="IPR001680">
    <property type="entry name" value="WD40_rpt"/>
</dbReference>
<protein>
    <recommendedName>
        <fullName evidence="4">BEACH domain-containing protein</fullName>
    </recommendedName>
</protein>
<dbReference type="STRING" id="164328.H3G7Y9"/>
<evidence type="ECO:0000313" key="5">
    <source>
        <dbReference type="EnsemblProtists" id="Phyra54065"/>
    </source>
</evidence>
<dbReference type="InterPro" id="IPR036322">
    <property type="entry name" value="WD40_repeat_dom_sf"/>
</dbReference>
<organism evidence="5 6">
    <name type="scientific">Phytophthora ramorum</name>
    <name type="common">Sudden oak death agent</name>
    <dbReference type="NCBI Taxonomy" id="164328"/>
    <lineage>
        <taxon>Eukaryota</taxon>
        <taxon>Sar</taxon>
        <taxon>Stramenopiles</taxon>
        <taxon>Oomycota</taxon>
        <taxon>Peronosporomycetes</taxon>
        <taxon>Peronosporales</taxon>
        <taxon>Peronosporaceae</taxon>
        <taxon>Phytophthora</taxon>
    </lineage>
</organism>
<dbReference type="Proteomes" id="UP000005238">
    <property type="component" value="Unassembled WGS sequence"/>
</dbReference>
<name>H3G7Y9_PHYRM</name>
<dbReference type="AlphaFoldDB" id="H3G7Y9"/>
<evidence type="ECO:0000313" key="6">
    <source>
        <dbReference type="Proteomes" id="UP000005238"/>
    </source>
</evidence>
<dbReference type="PROSITE" id="PS50082">
    <property type="entry name" value="WD_REPEATS_2"/>
    <property type="match status" value="1"/>
</dbReference>
<keyword evidence="1 3" id="KW-0853">WD repeat</keyword>
<evidence type="ECO:0000256" key="2">
    <source>
        <dbReference type="ARBA" id="ARBA00022737"/>
    </source>
</evidence>
<dbReference type="PANTHER" id="PTHR46108:SF4">
    <property type="entry name" value="BLUE CHEESE"/>
    <property type="match status" value="1"/>
</dbReference>
<dbReference type="EnsemblProtists" id="Phyra54065">
    <property type="protein sequence ID" value="Phyra54065"/>
    <property type="gene ID" value="Phyra54065"/>
</dbReference>
<dbReference type="VEuPathDB" id="FungiDB:KRP23_8925"/>
<dbReference type="PROSITE" id="PS50197">
    <property type="entry name" value="BEACH"/>
    <property type="match status" value="1"/>
</dbReference>
<reference evidence="6" key="1">
    <citation type="journal article" date="2006" name="Science">
        <title>Phytophthora genome sequences uncover evolutionary origins and mechanisms of pathogenesis.</title>
        <authorList>
            <person name="Tyler B.M."/>
            <person name="Tripathy S."/>
            <person name="Zhang X."/>
            <person name="Dehal P."/>
            <person name="Jiang R.H."/>
            <person name="Aerts A."/>
            <person name="Arredondo F.D."/>
            <person name="Baxter L."/>
            <person name="Bensasson D."/>
            <person name="Beynon J.L."/>
            <person name="Chapman J."/>
            <person name="Damasceno C.M."/>
            <person name="Dorrance A.E."/>
            <person name="Dou D."/>
            <person name="Dickerman A.W."/>
            <person name="Dubchak I.L."/>
            <person name="Garbelotto M."/>
            <person name="Gijzen M."/>
            <person name="Gordon S.G."/>
            <person name="Govers F."/>
            <person name="Grunwald N.J."/>
            <person name="Huang W."/>
            <person name="Ivors K.L."/>
            <person name="Jones R.W."/>
            <person name="Kamoun S."/>
            <person name="Krampis K."/>
            <person name="Lamour K.H."/>
            <person name="Lee M.K."/>
            <person name="McDonald W.H."/>
            <person name="Medina M."/>
            <person name="Meijer H.J."/>
            <person name="Nordberg E.K."/>
            <person name="Maclean D.J."/>
            <person name="Ospina-Giraldo M.D."/>
            <person name="Morris P.F."/>
            <person name="Phuntumart V."/>
            <person name="Putnam N.H."/>
            <person name="Rash S."/>
            <person name="Rose J.K."/>
            <person name="Sakihama Y."/>
            <person name="Salamov A.A."/>
            <person name="Savidor A."/>
            <person name="Scheuring C.F."/>
            <person name="Smith B.M."/>
            <person name="Sobral B.W."/>
            <person name="Terry A."/>
            <person name="Torto-Alalibo T.A."/>
            <person name="Win J."/>
            <person name="Xu Z."/>
            <person name="Zhang H."/>
            <person name="Grigoriev I.V."/>
            <person name="Rokhsar D.S."/>
            <person name="Boore J.L."/>
        </authorList>
    </citation>
    <scope>NUCLEOTIDE SEQUENCE [LARGE SCALE GENOMIC DNA]</scope>
    <source>
        <strain evidence="6">Pr102</strain>
    </source>
</reference>
<proteinExistence type="predicted"/>
<reference evidence="5" key="2">
    <citation type="submission" date="2015-06" db="UniProtKB">
        <authorList>
            <consortium name="EnsemblProtists"/>
        </authorList>
    </citation>
    <scope>IDENTIFICATION</scope>
    <source>
        <strain evidence="5">Pr102</strain>
    </source>
</reference>
<dbReference type="HOGENOM" id="CLU_000218_5_4_1"/>
<keyword evidence="2" id="KW-0677">Repeat</keyword>
<dbReference type="Pfam" id="PF02138">
    <property type="entry name" value="Beach"/>
    <property type="match status" value="1"/>
</dbReference>
<keyword evidence="6" id="KW-1185">Reference proteome</keyword>
<dbReference type="SMART" id="SM01026">
    <property type="entry name" value="Beach"/>
    <property type="match status" value="1"/>
</dbReference>
<evidence type="ECO:0000256" key="3">
    <source>
        <dbReference type="PROSITE-ProRule" id="PRU00221"/>
    </source>
</evidence>
<dbReference type="Gene3D" id="2.130.10.10">
    <property type="entry name" value="YVTN repeat-like/Quinoprotein amine dehydrogenase"/>
    <property type="match status" value="1"/>
</dbReference>
<dbReference type="SUPFAM" id="SSF81837">
    <property type="entry name" value="BEACH domain"/>
    <property type="match status" value="1"/>
</dbReference>
<dbReference type="InParanoid" id="H3G7Y9"/>
<feature type="repeat" description="WD" evidence="3">
    <location>
        <begin position="436"/>
        <end position="477"/>
    </location>
</feature>
<accession>H3G7Y9</accession>
<dbReference type="VEuPathDB" id="FungiDB:KRP22_9454"/>
<dbReference type="SUPFAM" id="SSF50978">
    <property type="entry name" value="WD40 repeat-like"/>
    <property type="match status" value="1"/>
</dbReference>
<dbReference type="EMBL" id="DS566085">
    <property type="status" value="NOT_ANNOTATED_CDS"/>
    <property type="molecule type" value="Genomic_DNA"/>
</dbReference>
<evidence type="ECO:0000256" key="1">
    <source>
        <dbReference type="ARBA" id="ARBA00022574"/>
    </source>
</evidence>
<dbReference type="InterPro" id="IPR015943">
    <property type="entry name" value="WD40/YVTN_repeat-like_dom_sf"/>
</dbReference>
<evidence type="ECO:0000259" key="4">
    <source>
        <dbReference type="PROSITE" id="PS50197"/>
    </source>
</evidence>
<dbReference type="eggNOG" id="KOG1786">
    <property type="taxonomic scope" value="Eukaryota"/>
</dbReference>
<dbReference type="CDD" id="cd06071">
    <property type="entry name" value="Beach"/>
    <property type="match status" value="1"/>
</dbReference>
<dbReference type="OMA" id="KDWDDPQ"/>
<dbReference type="PANTHER" id="PTHR46108">
    <property type="entry name" value="BLUE CHEESE"/>
    <property type="match status" value="1"/>
</dbReference>
<sequence>MHLNTLAGRSYNDLTQYPVFPWILADYDSEALDVNDPDMYRDLSKPMGALRREEEFRARYEGLLESVGGADDDGEIDHPLSSRPFHYGTHYSSAAITLHYLMRLEPFTSHFRRLHGGKFDHADRLFTSIGGAWKSAAGFEGAQNGTQDVKELTPEFFYLPEFLENVNECAFGTSQTGVVVGDVELPPWANGSPSEFVRLNRAALESSYVSANLHHWIDLIFGYKQQGQEAVEACNVFYHLTYEGSVDLDAITDPSTKRAILDQITEFGQTPSQLFRTPHPARATVSVSSTTSTNSSLFASSVGLLSGVNNAQSSSASIQDIAWTIGGVGREEKVVAMGPKCLLIPPRNSEYLAWGFQDRSVKVISTGSAEIGGHGGDSKVVACLELDVEIDVATITTDGRIVITSSPGLPVLRMRTYTTMGTSSTRSLTLMGSIVSPAHHQRITALQASRAYSILVSGCAGGVAVLWDLNRRRFIRQLPPICGQDDGTSGNAKGIAAICINEVAGDIIVAAGATFGVYNVNGVLRVRLDDSVVVFQDPNALSPVFITSLAVNRGEACEWSAEKHVVTGHADGTLCVW</sequence>
<dbReference type="InterPro" id="IPR000409">
    <property type="entry name" value="BEACH_dom"/>
</dbReference>
<feature type="domain" description="BEACH" evidence="4">
    <location>
        <begin position="1"/>
        <end position="282"/>
    </location>
</feature>
<dbReference type="InterPro" id="IPR051944">
    <property type="entry name" value="BEACH_domain_protein"/>
</dbReference>
<dbReference type="InterPro" id="IPR036372">
    <property type="entry name" value="BEACH_dom_sf"/>
</dbReference>
<dbReference type="Gene3D" id="1.10.1540.10">
    <property type="entry name" value="BEACH domain"/>
    <property type="match status" value="1"/>
</dbReference>